<feature type="transmembrane region" description="Helical" evidence="1">
    <location>
        <begin position="6"/>
        <end position="23"/>
    </location>
</feature>
<gene>
    <name evidence="2" type="ORF">AAA799N04_01693</name>
</gene>
<evidence type="ECO:0000313" key="2">
    <source>
        <dbReference type="EMBL" id="KEQ55898.1"/>
    </source>
</evidence>
<sequence length="189" mass="21930">MVKLVIPVLISVASVVLLVYFLYETKTFTESDLEYFPITDPCNLSCKERLEIQKYACVELGANDYKCREEIRPIHEEIIYTYVIPPELGEYYLILPDADQQLGSIIRVSSHRDDFVQVTFDDEFNADSIIIEKNQKFTSFCFESKNLHVWTFTGIVEVSSKQYIEMHKRLAKIPSGFDCNNPIHILEKS</sequence>
<reference evidence="2 3" key="1">
    <citation type="submission" date="2014-06" db="EMBL/GenBank/DDBJ databases">
        <authorList>
            <person name="Ngugi D.K."/>
            <person name="Blom J."/>
            <person name="Alam I."/>
            <person name="Rashid M."/>
            <person name="Ba Alawi W."/>
            <person name="Zhang G."/>
            <person name="Hikmawan T."/>
            <person name="Guan Y."/>
            <person name="Antunes A."/>
            <person name="Siam R."/>
            <person name="ElDorry H."/>
            <person name="Bajic V."/>
            <person name="Stingl U."/>
        </authorList>
    </citation>
    <scope>NUCLEOTIDE SEQUENCE [LARGE SCALE GENOMIC DNA]</scope>
    <source>
        <strain evidence="2">SCGC AAA799-N04</strain>
    </source>
</reference>
<evidence type="ECO:0000256" key="1">
    <source>
        <dbReference type="SAM" id="Phobius"/>
    </source>
</evidence>
<dbReference type="EMBL" id="JOKN01000049">
    <property type="protein sequence ID" value="KEQ55898.1"/>
    <property type="molecule type" value="Genomic_DNA"/>
</dbReference>
<name>A0A081RL25_9ARCH</name>
<keyword evidence="1" id="KW-0472">Membrane</keyword>
<comment type="caution">
    <text evidence="2">The sequence shown here is derived from an EMBL/GenBank/DDBJ whole genome shotgun (WGS) entry which is preliminary data.</text>
</comment>
<accession>A0A081RL25</accession>
<organism evidence="2 3">
    <name type="scientific">Marine Group I thaumarchaeote SCGC AAA799-N04</name>
    <dbReference type="NCBI Taxonomy" id="1502293"/>
    <lineage>
        <taxon>Archaea</taxon>
        <taxon>Nitrososphaerota</taxon>
        <taxon>Marine Group I</taxon>
    </lineage>
</organism>
<keyword evidence="1" id="KW-0812">Transmembrane</keyword>
<proteinExistence type="predicted"/>
<keyword evidence="1" id="KW-1133">Transmembrane helix</keyword>
<dbReference type="AlphaFoldDB" id="A0A081RL25"/>
<dbReference type="Proteomes" id="UP000028059">
    <property type="component" value="Unassembled WGS sequence"/>
</dbReference>
<protein>
    <submittedName>
        <fullName evidence="2">Uncharacterized protein</fullName>
    </submittedName>
</protein>
<evidence type="ECO:0000313" key="3">
    <source>
        <dbReference type="Proteomes" id="UP000028059"/>
    </source>
</evidence>
<keyword evidence="3" id="KW-1185">Reference proteome</keyword>